<dbReference type="Proteomes" id="UP001168821">
    <property type="component" value="Unassembled WGS sequence"/>
</dbReference>
<comment type="subcellular location">
    <subcellularLocation>
        <location evidence="1">Membrane</location>
        <topology evidence="1">Multi-pass membrane protein</topology>
    </subcellularLocation>
</comment>
<reference evidence="9" key="1">
    <citation type="journal article" date="2023" name="G3 (Bethesda)">
        <title>Whole genome assemblies of Zophobas morio and Tenebrio molitor.</title>
        <authorList>
            <person name="Kaur S."/>
            <person name="Stinson S.A."/>
            <person name="diCenzo G.C."/>
        </authorList>
    </citation>
    <scope>NUCLEOTIDE SEQUENCE</scope>
    <source>
        <strain evidence="9">QUZm001</strain>
    </source>
</reference>
<dbReference type="InterPro" id="IPR003689">
    <property type="entry name" value="ZIP"/>
</dbReference>
<dbReference type="GO" id="GO:0005385">
    <property type="term" value="F:zinc ion transmembrane transporter activity"/>
    <property type="evidence" value="ECO:0007669"/>
    <property type="project" value="TreeGrafter"/>
</dbReference>
<dbReference type="Pfam" id="PF02535">
    <property type="entry name" value="Zip"/>
    <property type="match status" value="2"/>
</dbReference>
<feature type="transmembrane region" description="Helical" evidence="7">
    <location>
        <begin position="211"/>
        <end position="232"/>
    </location>
</feature>
<keyword evidence="3 7" id="KW-0812">Transmembrane</keyword>
<evidence type="ECO:0000256" key="6">
    <source>
        <dbReference type="SAM" id="MobiDB-lite"/>
    </source>
</evidence>
<keyword evidence="5 7" id="KW-0472">Membrane</keyword>
<comment type="similarity">
    <text evidence="2">Belongs to the ZIP transporter (TC 2.A.5) family.</text>
</comment>
<dbReference type="GO" id="GO:0030003">
    <property type="term" value="P:intracellular monoatomic cation homeostasis"/>
    <property type="evidence" value="ECO:0007669"/>
    <property type="project" value="TreeGrafter"/>
</dbReference>
<feature type="transmembrane region" description="Helical" evidence="7">
    <location>
        <begin position="543"/>
        <end position="563"/>
    </location>
</feature>
<evidence type="ECO:0000256" key="3">
    <source>
        <dbReference type="ARBA" id="ARBA00022692"/>
    </source>
</evidence>
<dbReference type="GO" id="GO:0005886">
    <property type="term" value="C:plasma membrane"/>
    <property type="evidence" value="ECO:0007669"/>
    <property type="project" value="TreeGrafter"/>
</dbReference>
<dbReference type="GO" id="GO:0071578">
    <property type="term" value="P:zinc ion import across plasma membrane"/>
    <property type="evidence" value="ECO:0007669"/>
    <property type="project" value="TreeGrafter"/>
</dbReference>
<comment type="caution">
    <text evidence="9">The sequence shown here is derived from an EMBL/GenBank/DDBJ whole genome shotgun (WGS) entry which is preliminary data.</text>
</comment>
<feature type="transmembrane region" description="Helical" evidence="7">
    <location>
        <begin position="607"/>
        <end position="626"/>
    </location>
</feature>
<evidence type="ECO:0000256" key="4">
    <source>
        <dbReference type="ARBA" id="ARBA00022989"/>
    </source>
</evidence>
<evidence type="ECO:0000256" key="2">
    <source>
        <dbReference type="ARBA" id="ARBA00006939"/>
    </source>
</evidence>
<accession>A0AA38I5T5</accession>
<feature type="transmembrane region" description="Helical" evidence="7">
    <location>
        <begin position="569"/>
        <end position="586"/>
    </location>
</feature>
<feature type="chain" id="PRO_5041230609" description="Zinc transporter foi" evidence="8">
    <location>
        <begin position="17"/>
        <end position="636"/>
    </location>
</feature>
<proteinExistence type="inferred from homology"/>
<feature type="transmembrane region" description="Helical" evidence="7">
    <location>
        <begin position="285"/>
        <end position="305"/>
    </location>
</feature>
<keyword evidence="10" id="KW-1185">Reference proteome</keyword>
<name>A0AA38I5T5_9CUCU</name>
<keyword evidence="8" id="KW-0732">Signal</keyword>
<feature type="compositionally biased region" description="Polar residues" evidence="6">
    <location>
        <begin position="409"/>
        <end position="422"/>
    </location>
</feature>
<dbReference type="EMBL" id="JALNTZ010000006">
    <property type="protein sequence ID" value="KAJ3649830.1"/>
    <property type="molecule type" value="Genomic_DNA"/>
</dbReference>
<evidence type="ECO:0000256" key="8">
    <source>
        <dbReference type="SAM" id="SignalP"/>
    </source>
</evidence>
<dbReference type="PANTHER" id="PTHR12191:SF37">
    <property type="entry name" value="ZINC TRANSPORTER FOI"/>
    <property type="match status" value="1"/>
</dbReference>
<evidence type="ECO:0000313" key="10">
    <source>
        <dbReference type="Proteomes" id="UP001168821"/>
    </source>
</evidence>
<dbReference type="GO" id="GO:0140410">
    <property type="term" value="F:monoatomic cation:bicarbonate symporter activity"/>
    <property type="evidence" value="ECO:0007669"/>
    <property type="project" value="TreeGrafter"/>
</dbReference>
<sequence>MAAHVISVCVFCLICATHSPCGSHAAVAHENPQVHNYHNVHNPTIIKREKFKEKDPWDNSVLNISGENTKVHVLNKRQSDDSSDINVNNKNFYLKKLFAKYGDGKTLTIDGFQNLLDHLFELQLLGKHLNHTEASSEPQTNDTCFINKSLVAVSNSSSSNNQTDALNYTTIDTLCPAILYSIVSGSCTHNVLGLGVKEESIRHTSTSVSTWLYSMGAVFVISACGVLSLLIIPVMQKKFYKPLLQFLVALAVGTLAGDALLHLLPHAMSSGHHHDHGHEESHENMWKGFVAMLGLILFFVMERFIPLVHRWRKGKPQKSHSHVKVLSSGLDINKAADTQCKDRYNAYPRCYKDIVDDPNTTFLEAGETSNGLEELLSTRKKKPLKQNALCGRGELAKSEATTKDKENGETNQNMTECPNDLNSSNNCTEINKMLPHIEVSGHEEPEADYTVILTEHGAVHHGHSHLHGHVHAAPQNFSSVAWMVIMGDGLHNFTDGMAIGAAFSGSVAGGFSTAVAVFCHELPHEVGDFAMLLKAGMSIKQALFYNIISSILCVLGNLLGVWLGNTEVASSWVFAVAAGTFIYIALVDMIPELSSAHEDEGNLIQSILHLSGLLFGFGIMTLIALYEHDLKNMFKD</sequence>
<organism evidence="9 10">
    <name type="scientific">Zophobas morio</name>
    <dbReference type="NCBI Taxonomy" id="2755281"/>
    <lineage>
        <taxon>Eukaryota</taxon>
        <taxon>Metazoa</taxon>
        <taxon>Ecdysozoa</taxon>
        <taxon>Arthropoda</taxon>
        <taxon>Hexapoda</taxon>
        <taxon>Insecta</taxon>
        <taxon>Pterygota</taxon>
        <taxon>Neoptera</taxon>
        <taxon>Endopterygota</taxon>
        <taxon>Coleoptera</taxon>
        <taxon>Polyphaga</taxon>
        <taxon>Cucujiformia</taxon>
        <taxon>Tenebrionidae</taxon>
        <taxon>Zophobas</taxon>
    </lineage>
</organism>
<feature type="region of interest" description="Disordered" evidence="6">
    <location>
        <begin position="395"/>
        <end position="422"/>
    </location>
</feature>
<evidence type="ECO:0000256" key="1">
    <source>
        <dbReference type="ARBA" id="ARBA00004141"/>
    </source>
</evidence>
<dbReference type="PANTHER" id="PTHR12191">
    <property type="entry name" value="SOLUTE CARRIER FAMILY 39"/>
    <property type="match status" value="1"/>
</dbReference>
<evidence type="ECO:0008006" key="11">
    <source>
        <dbReference type="Google" id="ProtNLM"/>
    </source>
</evidence>
<gene>
    <name evidence="9" type="ORF">Zmor_021550</name>
</gene>
<feature type="compositionally biased region" description="Basic and acidic residues" evidence="6">
    <location>
        <begin position="395"/>
        <end position="408"/>
    </location>
</feature>
<keyword evidence="4 7" id="KW-1133">Transmembrane helix</keyword>
<evidence type="ECO:0000256" key="5">
    <source>
        <dbReference type="ARBA" id="ARBA00023136"/>
    </source>
</evidence>
<protein>
    <recommendedName>
        <fullName evidence="11">Zinc transporter foi</fullName>
    </recommendedName>
</protein>
<dbReference type="AlphaFoldDB" id="A0AA38I5T5"/>
<evidence type="ECO:0000256" key="7">
    <source>
        <dbReference type="SAM" id="Phobius"/>
    </source>
</evidence>
<feature type="transmembrane region" description="Helical" evidence="7">
    <location>
        <begin position="244"/>
        <end position="265"/>
    </location>
</feature>
<feature type="signal peptide" evidence="8">
    <location>
        <begin position="1"/>
        <end position="16"/>
    </location>
</feature>
<evidence type="ECO:0000313" key="9">
    <source>
        <dbReference type="EMBL" id="KAJ3649830.1"/>
    </source>
</evidence>
<dbReference type="InterPro" id="IPR050799">
    <property type="entry name" value="ZIP_Transporter"/>
</dbReference>